<dbReference type="OrthoDB" id="16281at2759"/>
<sequence length="324" mass="37385">MDEILYFGKNEFPKLFVNEPYQITRPIKFNFPNLNLIENENENEIKRIKQISANQTTTIFLFQNGKAIKYTENDSNQNPEKIQIENIEKVTLGSDNEAVLTSKGKVFAKGKYINRKNPNEFIKISSLIEDPNDRIIEDVVSGAESIFLLTSNQNVYGIGLNSHAQFGFEDPKTAKKPIFMMSNITRVFTNTFSYSVFLLDSNEELFSCGNNLFGQLGLIESRNEPTSIINFTQIKNLPKGKIIDIQMGNLHSLMLIEDEDENQNPKTKLYSCGFNEFNGLGRYQVTYKFTEIKSPLFENDNIREFFEMEIEKSNLFQFKLNFLN</sequence>
<evidence type="ECO:0000313" key="3">
    <source>
        <dbReference type="Proteomes" id="UP001149090"/>
    </source>
</evidence>
<dbReference type="Proteomes" id="UP001149090">
    <property type="component" value="Unassembled WGS sequence"/>
</dbReference>
<dbReference type="PANTHER" id="PTHR45982:SF1">
    <property type="entry name" value="REGULATOR OF CHROMOSOME CONDENSATION"/>
    <property type="match status" value="1"/>
</dbReference>
<comment type="caution">
    <text evidence="2">The sequence shown here is derived from an EMBL/GenBank/DDBJ whole genome shotgun (WGS) entry which is preliminary data.</text>
</comment>
<accession>A0A9Q0L6V0</accession>
<evidence type="ECO:0000313" key="2">
    <source>
        <dbReference type="EMBL" id="KAJ5067447.1"/>
    </source>
</evidence>
<dbReference type="PANTHER" id="PTHR45982">
    <property type="entry name" value="REGULATOR OF CHROMOSOME CONDENSATION"/>
    <property type="match status" value="1"/>
</dbReference>
<keyword evidence="3" id="KW-1185">Reference proteome</keyword>
<reference evidence="2" key="1">
    <citation type="submission" date="2022-10" db="EMBL/GenBank/DDBJ databases">
        <title>Novel sulphate-reducing endosymbionts in the free-living metamonad Anaeramoeba.</title>
        <authorList>
            <person name="Jerlstrom-Hultqvist J."/>
            <person name="Cepicka I."/>
            <person name="Gallot-Lavallee L."/>
            <person name="Salas-Leiva D."/>
            <person name="Curtis B.A."/>
            <person name="Zahonova K."/>
            <person name="Pipaliya S."/>
            <person name="Dacks J."/>
            <person name="Roger A.J."/>
        </authorList>
    </citation>
    <scope>NUCLEOTIDE SEQUENCE</scope>
    <source>
        <strain evidence="2">BMAN</strain>
    </source>
</reference>
<dbReference type="Pfam" id="PF00415">
    <property type="entry name" value="RCC1"/>
    <property type="match status" value="1"/>
</dbReference>
<name>A0A9Q0L6V0_ANAIG</name>
<dbReference type="Gene3D" id="2.130.10.30">
    <property type="entry name" value="Regulator of chromosome condensation 1/beta-lactamase-inhibitor protein II"/>
    <property type="match status" value="1"/>
</dbReference>
<dbReference type="InterPro" id="IPR000408">
    <property type="entry name" value="Reg_chr_condens"/>
</dbReference>
<dbReference type="EMBL" id="JAPDFW010000127">
    <property type="protein sequence ID" value="KAJ5067447.1"/>
    <property type="molecule type" value="Genomic_DNA"/>
</dbReference>
<dbReference type="SUPFAM" id="SSF50985">
    <property type="entry name" value="RCC1/BLIP-II"/>
    <property type="match status" value="1"/>
</dbReference>
<dbReference type="InterPro" id="IPR051553">
    <property type="entry name" value="Ran_GTPase-activating"/>
</dbReference>
<gene>
    <name evidence="2" type="ORF">M0811_12897</name>
</gene>
<evidence type="ECO:0008006" key="4">
    <source>
        <dbReference type="Google" id="ProtNLM"/>
    </source>
</evidence>
<protein>
    <recommendedName>
        <fullName evidence="4">Regulator of chromosome condensation</fullName>
    </recommendedName>
</protein>
<proteinExistence type="predicted"/>
<feature type="repeat" description="RCC1" evidence="1">
    <location>
        <begin position="203"/>
        <end position="258"/>
    </location>
</feature>
<evidence type="ECO:0000256" key="1">
    <source>
        <dbReference type="PROSITE-ProRule" id="PRU00235"/>
    </source>
</evidence>
<dbReference type="InterPro" id="IPR009091">
    <property type="entry name" value="RCC1/BLIP-II"/>
</dbReference>
<dbReference type="AlphaFoldDB" id="A0A9Q0L6V0"/>
<dbReference type="PROSITE" id="PS50012">
    <property type="entry name" value="RCC1_3"/>
    <property type="match status" value="1"/>
</dbReference>
<organism evidence="2 3">
    <name type="scientific">Anaeramoeba ignava</name>
    <name type="common">Anaerobic marine amoeba</name>
    <dbReference type="NCBI Taxonomy" id="1746090"/>
    <lineage>
        <taxon>Eukaryota</taxon>
        <taxon>Metamonada</taxon>
        <taxon>Anaeramoebidae</taxon>
        <taxon>Anaeramoeba</taxon>
    </lineage>
</organism>